<dbReference type="Proteomes" id="UP000765509">
    <property type="component" value="Unassembled WGS sequence"/>
</dbReference>
<sequence length="126" mass="14654">MIKIQEPRRPFESVHMDWVTGLPPRGDKSYNAFLVIVDRFSKTPFFLPFQKYDTAMDTALLLWNRVLSWTEILTNLISYRDTKFTSALWTNLHQLFGTKLSISTAYDPQTDGLDEIMIRIFCADGL</sequence>
<evidence type="ECO:0000259" key="2">
    <source>
        <dbReference type="PROSITE" id="PS50994"/>
    </source>
</evidence>
<dbReference type="PROSITE" id="PS50994">
    <property type="entry name" value="INTEGRASE"/>
    <property type="match status" value="1"/>
</dbReference>
<evidence type="ECO:0000313" key="4">
    <source>
        <dbReference type="Proteomes" id="UP000765509"/>
    </source>
</evidence>
<dbReference type="InterPro" id="IPR001584">
    <property type="entry name" value="Integrase_cat-core"/>
</dbReference>
<dbReference type="PANTHER" id="PTHR37984">
    <property type="entry name" value="PROTEIN CBG26694"/>
    <property type="match status" value="1"/>
</dbReference>
<keyword evidence="4" id="KW-1185">Reference proteome</keyword>
<reference evidence="3" key="1">
    <citation type="submission" date="2021-03" db="EMBL/GenBank/DDBJ databases">
        <title>Draft genome sequence of rust myrtle Austropuccinia psidii MF-1, a brazilian biotype.</title>
        <authorList>
            <person name="Quecine M.C."/>
            <person name="Pachon D.M.R."/>
            <person name="Bonatelli M.L."/>
            <person name="Correr F.H."/>
            <person name="Franceschini L.M."/>
            <person name="Leite T.F."/>
            <person name="Margarido G.R.A."/>
            <person name="Almeida C.A."/>
            <person name="Ferrarezi J.A."/>
            <person name="Labate C.A."/>
        </authorList>
    </citation>
    <scope>NUCLEOTIDE SEQUENCE</scope>
    <source>
        <strain evidence="3">MF-1</strain>
    </source>
</reference>
<protein>
    <recommendedName>
        <fullName evidence="2">Integrase catalytic domain-containing protein</fullName>
    </recommendedName>
</protein>
<dbReference type="SUPFAM" id="SSF53098">
    <property type="entry name" value="Ribonuclease H-like"/>
    <property type="match status" value="1"/>
</dbReference>
<evidence type="ECO:0000256" key="1">
    <source>
        <dbReference type="ARBA" id="ARBA00022884"/>
    </source>
</evidence>
<accession>A0A9Q3D7D8</accession>
<dbReference type="InterPro" id="IPR050951">
    <property type="entry name" value="Retrovirus_Pol_polyprotein"/>
</dbReference>
<proteinExistence type="predicted"/>
<organism evidence="3 4">
    <name type="scientific">Austropuccinia psidii MF-1</name>
    <dbReference type="NCBI Taxonomy" id="1389203"/>
    <lineage>
        <taxon>Eukaryota</taxon>
        <taxon>Fungi</taxon>
        <taxon>Dikarya</taxon>
        <taxon>Basidiomycota</taxon>
        <taxon>Pucciniomycotina</taxon>
        <taxon>Pucciniomycetes</taxon>
        <taxon>Pucciniales</taxon>
        <taxon>Sphaerophragmiaceae</taxon>
        <taxon>Austropuccinia</taxon>
    </lineage>
</organism>
<feature type="domain" description="Integrase catalytic" evidence="2">
    <location>
        <begin position="6"/>
        <end position="126"/>
    </location>
</feature>
<dbReference type="GO" id="GO:0015074">
    <property type="term" value="P:DNA integration"/>
    <property type="evidence" value="ECO:0007669"/>
    <property type="project" value="InterPro"/>
</dbReference>
<evidence type="ECO:0000313" key="3">
    <source>
        <dbReference type="EMBL" id="MBW0496882.1"/>
    </source>
</evidence>
<dbReference type="InterPro" id="IPR036397">
    <property type="entry name" value="RNaseH_sf"/>
</dbReference>
<name>A0A9Q3D7D8_9BASI</name>
<comment type="caution">
    <text evidence="3">The sequence shown here is derived from an EMBL/GenBank/DDBJ whole genome shotgun (WGS) entry which is preliminary data.</text>
</comment>
<dbReference type="Gene3D" id="3.30.420.10">
    <property type="entry name" value="Ribonuclease H-like superfamily/Ribonuclease H"/>
    <property type="match status" value="1"/>
</dbReference>
<dbReference type="InterPro" id="IPR012337">
    <property type="entry name" value="RNaseH-like_sf"/>
</dbReference>
<dbReference type="GO" id="GO:0005634">
    <property type="term" value="C:nucleus"/>
    <property type="evidence" value="ECO:0007669"/>
    <property type="project" value="UniProtKB-ARBA"/>
</dbReference>
<dbReference type="AlphaFoldDB" id="A0A9Q3D7D8"/>
<dbReference type="PANTHER" id="PTHR37984:SF5">
    <property type="entry name" value="PROTEIN NYNRIN-LIKE"/>
    <property type="match status" value="1"/>
</dbReference>
<keyword evidence="1" id="KW-0694">RNA-binding</keyword>
<dbReference type="EMBL" id="AVOT02013878">
    <property type="protein sequence ID" value="MBW0496882.1"/>
    <property type="molecule type" value="Genomic_DNA"/>
</dbReference>
<dbReference type="GO" id="GO:0003723">
    <property type="term" value="F:RNA binding"/>
    <property type="evidence" value="ECO:0007669"/>
    <property type="project" value="UniProtKB-KW"/>
</dbReference>
<gene>
    <name evidence="3" type="ORF">O181_036597</name>
</gene>